<evidence type="ECO:0000256" key="5">
    <source>
        <dbReference type="ARBA" id="ARBA00023004"/>
    </source>
</evidence>
<dbReference type="GO" id="GO:0020037">
    <property type="term" value="F:heme binding"/>
    <property type="evidence" value="ECO:0007669"/>
    <property type="project" value="InterPro"/>
</dbReference>
<dbReference type="SUPFAM" id="SSF46458">
    <property type="entry name" value="Globin-like"/>
    <property type="match status" value="1"/>
</dbReference>
<dbReference type="InterPro" id="IPR009050">
    <property type="entry name" value="Globin-like_sf"/>
</dbReference>
<dbReference type="InterPro" id="IPR044203">
    <property type="entry name" value="GlbO/GLB3-like"/>
</dbReference>
<dbReference type="InterPro" id="IPR001486">
    <property type="entry name" value="Hemoglobin_trunc"/>
</dbReference>
<dbReference type="PROSITE" id="PS01213">
    <property type="entry name" value="GLOBIN_FAM_2"/>
    <property type="match status" value="1"/>
</dbReference>
<dbReference type="GO" id="GO:0019825">
    <property type="term" value="F:oxygen binding"/>
    <property type="evidence" value="ECO:0007669"/>
    <property type="project" value="InterPro"/>
</dbReference>
<comment type="cofactor">
    <cofactor evidence="1">
        <name>heme</name>
        <dbReference type="ChEBI" id="CHEBI:30413"/>
    </cofactor>
</comment>
<dbReference type="InterPro" id="IPR015946">
    <property type="entry name" value="KH_dom-like_a/b"/>
</dbReference>
<evidence type="ECO:0000256" key="3">
    <source>
        <dbReference type="ARBA" id="ARBA00022617"/>
    </source>
</evidence>
<comment type="similarity">
    <text evidence="6">Belongs to the truncated hemoglobin family. Group II subfamily.</text>
</comment>
<dbReference type="InterPro" id="IPR019795">
    <property type="entry name" value="Globin_bac-like_CS"/>
</dbReference>
<proteinExistence type="inferred from homology"/>
<dbReference type="CDD" id="cd14771">
    <property type="entry name" value="TrHb2_Mt-trHbO-like_O"/>
    <property type="match status" value="1"/>
</dbReference>
<evidence type="ECO:0000256" key="8">
    <source>
        <dbReference type="SAM" id="MobiDB-lite"/>
    </source>
</evidence>
<evidence type="ECO:0000256" key="6">
    <source>
        <dbReference type="ARBA" id="ARBA00034496"/>
    </source>
</evidence>
<evidence type="ECO:0000256" key="4">
    <source>
        <dbReference type="ARBA" id="ARBA00022723"/>
    </source>
</evidence>
<dbReference type="Gene3D" id="1.10.490.10">
    <property type="entry name" value="Globins"/>
    <property type="match status" value="1"/>
</dbReference>
<gene>
    <name evidence="9" type="ORF">FM125_07460</name>
</gene>
<dbReference type="EMBL" id="FUKP01000050">
    <property type="protein sequence ID" value="SJN29101.1"/>
    <property type="molecule type" value="Genomic_DNA"/>
</dbReference>
<feature type="region of interest" description="Disordered" evidence="8">
    <location>
        <begin position="1"/>
        <end position="23"/>
    </location>
</feature>
<sequence length="381" mass="41530">MKHQFSLRAEWTGNQGSGTSGYRDYRRDVTLQAAGPGEISGSSARAFHGDESRWNPEQLLLGALAQCHTLSYLHYATAAGVVVTGMTVAVEGTLEVDSSGAGRMTAATLRPEVWLADEAQREQADGLHAPAHRDCFIANSLNFPVELAPQAPRQMPHLPEFSSRLGAPIAVARPRPANRPSQVTGMKDRPTEVEPVMREDLPTGAEQVAARNAGPAARSGDTPQLFPPSMRPAAGAPTTADRAATPSAAASAPAAPGQATSFFEAVGGHETFAQLTKVFYENVRQDPLLAPMYPQDDWEGAEARLRLFLEQYWGGPRTYSEQRGHPRLRMRHMPYKVDFAARDAWLRHMRTAVDSLDLAPLQEAELWDYLERAAHSMVNSA</sequence>
<evidence type="ECO:0000313" key="10">
    <source>
        <dbReference type="Proteomes" id="UP000196230"/>
    </source>
</evidence>
<evidence type="ECO:0000313" key="9">
    <source>
        <dbReference type="EMBL" id="SJN29101.1"/>
    </source>
</evidence>
<feature type="region of interest" description="Disordered" evidence="8">
    <location>
        <begin position="206"/>
        <end position="254"/>
    </location>
</feature>
<evidence type="ECO:0000256" key="1">
    <source>
        <dbReference type="ARBA" id="ARBA00001971"/>
    </source>
</evidence>
<dbReference type="PANTHER" id="PTHR47366">
    <property type="entry name" value="TWO-ON-TWO HEMOGLOBIN-3"/>
    <property type="match status" value="1"/>
</dbReference>
<dbReference type="InterPro" id="IPR036102">
    <property type="entry name" value="OsmC/Ohrsf"/>
</dbReference>
<keyword evidence="2" id="KW-0813">Transport</keyword>
<accession>A0A1R4JAE6</accession>
<keyword evidence="4" id="KW-0479">Metal-binding</keyword>
<keyword evidence="3 7" id="KW-0349">Heme</keyword>
<feature type="binding site" description="distal binding residue" evidence="7">
    <location>
        <position position="375"/>
    </location>
    <ligand>
        <name>heme</name>
        <dbReference type="ChEBI" id="CHEBI:30413"/>
    </ligand>
    <ligandPart>
        <name>Fe</name>
        <dbReference type="ChEBI" id="CHEBI:18248"/>
    </ligandPart>
</feature>
<evidence type="ECO:0000256" key="2">
    <source>
        <dbReference type="ARBA" id="ARBA00022448"/>
    </source>
</evidence>
<feature type="region of interest" description="Disordered" evidence="8">
    <location>
        <begin position="171"/>
        <end position="193"/>
    </location>
</feature>
<dbReference type="Proteomes" id="UP000196230">
    <property type="component" value="Unassembled WGS sequence"/>
</dbReference>
<keyword evidence="5" id="KW-0408">Iron</keyword>
<organism evidence="9 10">
    <name type="scientific">Micrococcus lylae</name>
    <dbReference type="NCBI Taxonomy" id="1273"/>
    <lineage>
        <taxon>Bacteria</taxon>
        <taxon>Bacillati</taxon>
        <taxon>Actinomycetota</taxon>
        <taxon>Actinomycetes</taxon>
        <taxon>Micrococcales</taxon>
        <taxon>Micrococcaceae</taxon>
        <taxon>Micrococcus</taxon>
    </lineage>
</organism>
<dbReference type="Pfam" id="PF01152">
    <property type="entry name" value="Bac_globin"/>
    <property type="match status" value="1"/>
</dbReference>
<dbReference type="InterPro" id="IPR012292">
    <property type="entry name" value="Globin/Proto"/>
</dbReference>
<dbReference type="Pfam" id="PF02566">
    <property type="entry name" value="OsmC"/>
    <property type="match status" value="1"/>
</dbReference>
<dbReference type="Gene3D" id="3.30.300.20">
    <property type="match status" value="1"/>
</dbReference>
<dbReference type="SUPFAM" id="SSF82784">
    <property type="entry name" value="OsmC-like"/>
    <property type="match status" value="1"/>
</dbReference>
<protein>
    <submittedName>
        <fullName evidence="9">Hemoglobin-like protein HbO</fullName>
    </submittedName>
</protein>
<dbReference type="PANTHER" id="PTHR47366:SF1">
    <property type="entry name" value="TWO-ON-TWO HEMOGLOBIN-3"/>
    <property type="match status" value="1"/>
</dbReference>
<feature type="compositionally biased region" description="Low complexity" evidence="8">
    <location>
        <begin position="231"/>
        <end position="254"/>
    </location>
</feature>
<name>A0A1R4JAE6_9MICC</name>
<evidence type="ECO:0000256" key="7">
    <source>
        <dbReference type="PIRSR" id="PIRSR601486-1"/>
    </source>
</evidence>
<dbReference type="GO" id="GO:0005344">
    <property type="term" value="F:oxygen carrier activity"/>
    <property type="evidence" value="ECO:0007669"/>
    <property type="project" value="InterPro"/>
</dbReference>
<dbReference type="InterPro" id="IPR003718">
    <property type="entry name" value="OsmC/Ohr_fam"/>
</dbReference>
<dbReference type="GO" id="GO:0046872">
    <property type="term" value="F:metal ion binding"/>
    <property type="evidence" value="ECO:0007669"/>
    <property type="project" value="UniProtKB-KW"/>
</dbReference>
<dbReference type="AlphaFoldDB" id="A0A1R4JAE6"/>
<reference evidence="9 10" key="1">
    <citation type="submission" date="2017-02" db="EMBL/GenBank/DDBJ databases">
        <authorList>
            <person name="Peterson S.W."/>
        </authorList>
    </citation>
    <scope>NUCLEOTIDE SEQUENCE [LARGE SCALE GENOMIC DNA]</scope>
    <source>
        <strain evidence="9 10">2B3F</strain>
    </source>
</reference>